<feature type="binding site" evidence="7">
    <location>
        <position position="144"/>
    </location>
    <ligand>
        <name>4-CDP-2-C-methyl-D-erythritol 2-phosphate</name>
        <dbReference type="ChEBI" id="CHEBI:57919"/>
    </ligand>
</feature>
<evidence type="ECO:0000256" key="8">
    <source>
        <dbReference type="RuleBase" id="RU004395"/>
    </source>
</evidence>
<dbReference type="Pfam" id="PF02542">
    <property type="entry name" value="YgbB"/>
    <property type="match status" value="1"/>
</dbReference>
<evidence type="ECO:0000259" key="9">
    <source>
        <dbReference type="Pfam" id="PF02542"/>
    </source>
</evidence>
<dbReference type="EMBL" id="CP146612">
    <property type="protein sequence ID" value="WWX26230.1"/>
    <property type="molecule type" value="Genomic_DNA"/>
</dbReference>
<dbReference type="HAMAP" id="MF_00107">
    <property type="entry name" value="IspF"/>
    <property type="match status" value="1"/>
</dbReference>
<comment type="similarity">
    <text evidence="7 8">Belongs to the IspF family.</text>
</comment>
<keyword evidence="5 7" id="KW-0414">Isoprene biosynthesis</keyword>
<comment type="caution">
    <text evidence="7">Lacks conserved residue(s) required for the propagation of feature annotation.</text>
</comment>
<name>A0ABZ2J5M7_9CHLR</name>
<dbReference type="CDD" id="cd00554">
    <property type="entry name" value="MECDP_synthase"/>
    <property type="match status" value="1"/>
</dbReference>
<comment type="pathway">
    <text evidence="2 7">Isoprenoid biosynthesis; isopentenyl diphosphate biosynthesis via DXP pathway; isopentenyl diphosphate from 1-deoxy-D-xylulose 5-phosphate: step 4/6.</text>
</comment>
<evidence type="ECO:0000256" key="5">
    <source>
        <dbReference type="ARBA" id="ARBA00023229"/>
    </source>
</evidence>
<dbReference type="PANTHER" id="PTHR43181:SF1">
    <property type="entry name" value="2-C-METHYL-D-ERYTHRITOL 2,4-CYCLODIPHOSPHATE SYNTHASE, CHLOROPLASTIC"/>
    <property type="match status" value="1"/>
</dbReference>
<dbReference type="InterPro" id="IPR036571">
    <property type="entry name" value="MECDP_synthase_sf"/>
</dbReference>
<feature type="binding site" evidence="7">
    <location>
        <position position="44"/>
    </location>
    <ligand>
        <name>a divalent metal cation</name>
        <dbReference type="ChEBI" id="CHEBI:60240"/>
    </ligand>
</feature>
<reference evidence="10 11" key="1">
    <citation type="submission" date="2024-03" db="EMBL/GenBank/DDBJ databases">
        <title>A Dehalogenimonas Isolated from Estuarine Sediments Dihaloeliminates Chlorinated Alkanes.</title>
        <authorList>
            <person name="Yang Y."/>
            <person name="Wang H."/>
        </authorList>
    </citation>
    <scope>NUCLEOTIDE SEQUENCE [LARGE SCALE GENOMIC DNA]</scope>
    <source>
        <strain evidence="10 11">W</strain>
    </source>
</reference>
<gene>
    <name evidence="7 10" type="primary">ispF</name>
    <name evidence="10" type="ORF">V8247_04470</name>
</gene>
<feature type="binding site" evidence="7">
    <location>
        <position position="10"/>
    </location>
    <ligand>
        <name>a divalent metal cation</name>
        <dbReference type="ChEBI" id="CHEBI:60240"/>
    </ligand>
</feature>
<dbReference type="EC" id="4.6.1.12" evidence="3 7"/>
<dbReference type="GO" id="GO:0008685">
    <property type="term" value="F:2-C-methyl-D-erythritol 2,4-cyclodiphosphate synthase activity"/>
    <property type="evidence" value="ECO:0007669"/>
    <property type="project" value="UniProtKB-EC"/>
</dbReference>
<evidence type="ECO:0000256" key="4">
    <source>
        <dbReference type="ARBA" id="ARBA00022723"/>
    </source>
</evidence>
<feature type="binding site" evidence="7">
    <location>
        <position position="12"/>
    </location>
    <ligand>
        <name>a divalent metal cation</name>
        <dbReference type="ChEBI" id="CHEBI:60240"/>
    </ligand>
</feature>
<feature type="binding site" evidence="7">
    <location>
        <begin position="58"/>
        <end position="60"/>
    </location>
    <ligand>
        <name>4-CDP-2-C-methyl-D-erythritol 2-phosphate</name>
        <dbReference type="ChEBI" id="CHEBI:57919"/>
    </ligand>
</feature>
<keyword evidence="6 7" id="KW-0456">Lyase</keyword>
<feature type="binding site" evidence="7">
    <location>
        <begin position="10"/>
        <end position="12"/>
    </location>
    <ligand>
        <name>4-CDP-2-C-methyl-D-erythritol 2-phosphate</name>
        <dbReference type="ChEBI" id="CHEBI:57919"/>
    </ligand>
</feature>
<feature type="site" description="Transition state stabilizer" evidence="7">
    <location>
        <position position="135"/>
    </location>
</feature>
<evidence type="ECO:0000256" key="6">
    <source>
        <dbReference type="ARBA" id="ARBA00023239"/>
    </source>
</evidence>
<evidence type="ECO:0000256" key="1">
    <source>
        <dbReference type="ARBA" id="ARBA00000200"/>
    </source>
</evidence>
<comment type="cofactor">
    <cofactor evidence="7">
        <name>a divalent metal cation</name>
        <dbReference type="ChEBI" id="CHEBI:60240"/>
    </cofactor>
    <text evidence="7">Binds 1 divalent metal cation per subunit.</text>
</comment>
<dbReference type="SUPFAM" id="SSF69765">
    <property type="entry name" value="IpsF-like"/>
    <property type="match status" value="1"/>
</dbReference>
<comment type="subunit">
    <text evidence="7">Homotrimer.</text>
</comment>
<keyword evidence="11" id="KW-1185">Reference proteome</keyword>
<dbReference type="RefSeq" id="WP_338739198.1">
    <property type="nucleotide sequence ID" value="NZ_CP146612.1"/>
</dbReference>
<evidence type="ECO:0000256" key="7">
    <source>
        <dbReference type="HAMAP-Rule" id="MF_00107"/>
    </source>
</evidence>
<dbReference type="InterPro" id="IPR020555">
    <property type="entry name" value="MECDP_synthase_CS"/>
</dbReference>
<dbReference type="InterPro" id="IPR003526">
    <property type="entry name" value="MECDP_synthase"/>
</dbReference>
<accession>A0ABZ2J5M7</accession>
<sequence length="159" mass="16612">MNFRTGIGYDVHRLEPGGRLVLGGVTVPFTSGLTGWSDADVLTHAVMDALLGAAGLGDIGRHFPPGDPQFKGIASLELLRQVGEMLTRAGWRTGNIDAVIAAEQPRLSPHIPAMQVNLADALGLEPGAVSIKATTTEQLGFVGREEGMAAWATVLISTG</sequence>
<evidence type="ECO:0000256" key="3">
    <source>
        <dbReference type="ARBA" id="ARBA00012579"/>
    </source>
</evidence>
<dbReference type="PROSITE" id="PS01350">
    <property type="entry name" value="ISPF"/>
    <property type="match status" value="1"/>
</dbReference>
<dbReference type="Gene3D" id="3.30.1330.50">
    <property type="entry name" value="2-C-methyl-D-erythritol 2,4-cyclodiphosphate synthase"/>
    <property type="match status" value="1"/>
</dbReference>
<evidence type="ECO:0000313" key="11">
    <source>
        <dbReference type="Proteomes" id="UP001375370"/>
    </source>
</evidence>
<feature type="binding site" evidence="7">
    <location>
        <position position="141"/>
    </location>
    <ligand>
        <name>4-CDP-2-C-methyl-D-erythritol 2-phosphate</name>
        <dbReference type="ChEBI" id="CHEBI:57919"/>
    </ligand>
</feature>
<dbReference type="Proteomes" id="UP001375370">
    <property type="component" value="Chromosome"/>
</dbReference>
<organism evidence="10 11">
    <name type="scientific">Candidatus Dehalogenimonas loeffleri</name>
    <dbReference type="NCBI Taxonomy" id="3127115"/>
    <lineage>
        <taxon>Bacteria</taxon>
        <taxon>Bacillati</taxon>
        <taxon>Chloroflexota</taxon>
        <taxon>Dehalococcoidia</taxon>
        <taxon>Dehalococcoidales</taxon>
        <taxon>Dehalococcoidaceae</taxon>
        <taxon>Dehalogenimonas</taxon>
    </lineage>
</organism>
<dbReference type="PANTHER" id="PTHR43181">
    <property type="entry name" value="2-C-METHYL-D-ERYTHRITOL 2,4-CYCLODIPHOSPHATE SYNTHASE, CHLOROPLASTIC"/>
    <property type="match status" value="1"/>
</dbReference>
<proteinExistence type="inferred from homology"/>
<keyword evidence="4 7" id="KW-0479">Metal-binding</keyword>
<protein>
    <recommendedName>
        <fullName evidence="3 7">2-C-methyl-D-erythritol 2,4-cyclodiphosphate synthase</fullName>
        <shortName evidence="7">MECDP-synthase</shortName>
        <shortName evidence="7">MECPP-synthase</shortName>
        <shortName evidence="7">MECPS</shortName>
        <ecNumber evidence="3 7">4.6.1.12</ecNumber>
    </recommendedName>
</protein>
<comment type="function">
    <text evidence="7">Involved in the biosynthesis of isopentenyl diphosphate (IPP) and dimethylallyl diphosphate (DMAPP), two major building blocks of isoprenoid compounds. Catalyzes the conversion of 4-diphosphocytidyl-2-C-methyl-D-erythritol 2-phosphate (CDP-ME2P) to 2-C-methyl-D-erythritol 2,4-cyclodiphosphate (ME-CPP) with a corresponding release of cytidine 5-monophosphate (CMP).</text>
</comment>
<dbReference type="NCBIfam" id="TIGR00151">
    <property type="entry name" value="ispF"/>
    <property type="match status" value="1"/>
</dbReference>
<feature type="domain" description="2-C-methyl-D-erythritol 2,4-cyclodiphosphate synthase" evidence="9">
    <location>
        <begin position="3"/>
        <end position="156"/>
    </location>
</feature>
<evidence type="ECO:0000256" key="2">
    <source>
        <dbReference type="ARBA" id="ARBA00004709"/>
    </source>
</evidence>
<comment type="catalytic activity">
    <reaction evidence="1 7 8">
        <text>4-CDP-2-C-methyl-D-erythritol 2-phosphate = 2-C-methyl-D-erythritol 2,4-cyclic diphosphate + CMP</text>
        <dbReference type="Rhea" id="RHEA:23864"/>
        <dbReference type="ChEBI" id="CHEBI:57919"/>
        <dbReference type="ChEBI" id="CHEBI:58483"/>
        <dbReference type="ChEBI" id="CHEBI:60377"/>
        <dbReference type="EC" id="4.6.1.12"/>
    </reaction>
</comment>
<evidence type="ECO:0000313" key="10">
    <source>
        <dbReference type="EMBL" id="WWX26230.1"/>
    </source>
</evidence>
<feature type="binding site" evidence="7">
    <location>
        <begin position="134"/>
        <end position="137"/>
    </location>
    <ligand>
        <name>4-CDP-2-C-methyl-D-erythritol 2-phosphate</name>
        <dbReference type="ChEBI" id="CHEBI:57919"/>
    </ligand>
</feature>